<sequence length="303" mass="32487">MNQKLHLGGSILHGNHPNNYYANPLAPTALDSLLIPPPPATALPVIEAAFPSPLYLPTKEAADSSLTFNGNGKRCREDYGYSMMEAPGAVPQRPRSLFSLLDCEAAIQIQNQQRELNCLVAQHTQRLRTELEERARHRSKALVLAVREAVAATAREKDGEISRLSKLNWALQERVRGLSMENELWRGLAQSNEAAANSLRTDLERVLTSPGIVEDHKAPTDEDAESCCGSSGGASGDDDAAASTVMRRGCKGVCGGRNVAGVMVMPCRHLCLCTTCGSGSQQFCPVCGSAITASIHVNFSSSS</sequence>
<gene>
    <name evidence="1" type="ORF">MLD38_019193</name>
</gene>
<reference evidence="2" key="1">
    <citation type="journal article" date="2023" name="Front. Plant Sci.">
        <title>Chromosomal-level genome assembly of Melastoma candidum provides insights into trichome evolution.</title>
        <authorList>
            <person name="Zhong Y."/>
            <person name="Wu W."/>
            <person name="Sun C."/>
            <person name="Zou P."/>
            <person name="Liu Y."/>
            <person name="Dai S."/>
            <person name="Zhou R."/>
        </authorList>
    </citation>
    <scope>NUCLEOTIDE SEQUENCE [LARGE SCALE GENOMIC DNA]</scope>
</reference>
<dbReference type="EMBL" id="CM042884">
    <property type="protein sequence ID" value="KAI4370897.1"/>
    <property type="molecule type" value="Genomic_DNA"/>
</dbReference>
<accession>A0ACB9R4H6</accession>
<proteinExistence type="predicted"/>
<comment type="caution">
    <text evidence="1">The sequence shown here is derived from an EMBL/GenBank/DDBJ whole genome shotgun (WGS) entry which is preliminary data.</text>
</comment>
<evidence type="ECO:0000313" key="1">
    <source>
        <dbReference type="EMBL" id="KAI4370897.1"/>
    </source>
</evidence>
<protein>
    <submittedName>
        <fullName evidence="1">Uncharacterized protein</fullName>
    </submittedName>
</protein>
<name>A0ACB9R4H6_9MYRT</name>
<organism evidence="1 2">
    <name type="scientific">Melastoma candidum</name>
    <dbReference type="NCBI Taxonomy" id="119954"/>
    <lineage>
        <taxon>Eukaryota</taxon>
        <taxon>Viridiplantae</taxon>
        <taxon>Streptophyta</taxon>
        <taxon>Embryophyta</taxon>
        <taxon>Tracheophyta</taxon>
        <taxon>Spermatophyta</taxon>
        <taxon>Magnoliopsida</taxon>
        <taxon>eudicotyledons</taxon>
        <taxon>Gunneridae</taxon>
        <taxon>Pentapetalae</taxon>
        <taxon>rosids</taxon>
        <taxon>malvids</taxon>
        <taxon>Myrtales</taxon>
        <taxon>Melastomataceae</taxon>
        <taxon>Melastomatoideae</taxon>
        <taxon>Melastomateae</taxon>
        <taxon>Melastoma</taxon>
    </lineage>
</organism>
<evidence type="ECO:0000313" key="2">
    <source>
        <dbReference type="Proteomes" id="UP001057402"/>
    </source>
</evidence>
<dbReference type="Proteomes" id="UP001057402">
    <property type="component" value="Chromosome 5"/>
</dbReference>
<keyword evidence="2" id="KW-1185">Reference proteome</keyword>